<feature type="transmembrane region" description="Helical" evidence="1">
    <location>
        <begin position="905"/>
        <end position="923"/>
    </location>
</feature>
<dbReference type="Gene3D" id="3.30.70.1440">
    <property type="entry name" value="Multidrug efflux transporter AcrB pore domain"/>
    <property type="match status" value="1"/>
</dbReference>
<dbReference type="Gene3D" id="1.20.1640.10">
    <property type="entry name" value="Multidrug efflux transporter AcrB transmembrane domain"/>
    <property type="match status" value="2"/>
</dbReference>
<dbReference type="PANTHER" id="PTHR32063">
    <property type="match status" value="1"/>
</dbReference>
<dbReference type="SUPFAM" id="SSF82693">
    <property type="entry name" value="Multidrug efflux transporter AcrB pore domain, PN1, PN2, PC1 and PC2 subdomains"/>
    <property type="match status" value="2"/>
</dbReference>
<accession>A0A7W6WAC1</accession>
<keyword evidence="3" id="KW-1185">Reference proteome</keyword>
<keyword evidence="1" id="KW-1133">Transmembrane helix</keyword>
<feature type="transmembrane region" description="Helical" evidence="1">
    <location>
        <begin position="423"/>
        <end position="445"/>
    </location>
</feature>
<dbReference type="SUPFAM" id="SSF82714">
    <property type="entry name" value="Multidrug efflux transporter AcrB TolC docking domain, DN and DC subdomains"/>
    <property type="match status" value="2"/>
</dbReference>
<gene>
    <name evidence="2" type="ORF">GGD89_002336</name>
</gene>
<comment type="caution">
    <text evidence="2">The sequence shown here is derived from an EMBL/GenBank/DDBJ whole genome shotgun (WGS) entry which is preliminary data.</text>
</comment>
<dbReference type="Pfam" id="PF00873">
    <property type="entry name" value="ACR_tran"/>
    <property type="match status" value="1"/>
</dbReference>
<proteinExistence type="predicted"/>
<protein>
    <submittedName>
        <fullName evidence="2">Multidrug efflux pump subunit AcrB</fullName>
    </submittedName>
</protein>
<dbReference type="RefSeq" id="WP_184045381.1">
    <property type="nucleotide sequence ID" value="NZ_JACIGK010000016.1"/>
</dbReference>
<dbReference type="AlphaFoldDB" id="A0A7W6WAC1"/>
<keyword evidence="1" id="KW-0472">Membrane</keyword>
<organism evidence="2 3">
    <name type="scientific">Roseospira visakhapatnamensis</name>
    <dbReference type="NCBI Taxonomy" id="390880"/>
    <lineage>
        <taxon>Bacteria</taxon>
        <taxon>Pseudomonadati</taxon>
        <taxon>Pseudomonadota</taxon>
        <taxon>Alphaproteobacteria</taxon>
        <taxon>Rhodospirillales</taxon>
        <taxon>Rhodospirillaceae</taxon>
        <taxon>Roseospira</taxon>
    </lineage>
</organism>
<dbReference type="PANTHER" id="PTHR32063:SF33">
    <property type="entry name" value="RND SUPERFAMILY EFFLUX PUMP PERMEASE COMPONENT"/>
    <property type="match status" value="1"/>
</dbReference>
<feature type="transmembrane region" description="Helical" evidence="1">
    <location>
        <begin position="518"/>
        <end position="539"/>
    </location>
</feature>
<evidence type="ECO:0000256" key="1">
    <source>
        <dbReference type="SAM" id="Phobius"/>
    </source>
</evidence>
<name>A0A7W6WAC1_9PROT</name>
<feature type="transmembrane region" description="Helical" evidence="1">
    <location>
        <begin position="1012"/>
        <end position="1034"/>
    </location>
</feature>
<dbReference type="Gene3D" id="3.30.2090.10">
    <property type="entry name" value="Multidrug efflux transporter AcrB TolC docking domain, DN and DC subdomains"/>
    <property type="match status" value="2"/>
</dbReference>
<evidence type="ECO:0000313" key="2">
    <source>
        <dbReference type="EMBL" id="MBB4266703.1"/>
    </source>
</evidence>
<dbReference type="EMBL" id="JACIGK010000016">
    <property type="protein sequence ID" value="MBB4266703.1"/>
    <property type="molecule type" value="Genomic_DNA"/>
</dbReference>
<reference evidence="2 3" key="1">
    <citation type="submission" date="2020-08" db="EMBL/GenBank/DDBJ databases">
        <title>Genome sequencing of Purple Non-Sulfur Bacteria from various extreme environments.</title>
        <authorList>
            <person name="Mayer M."/>
        </authorList>
    </citation>
    <scope>NUCLEOTIDE SEQUENCE [LARGE SCALE GENOMIC DNA]</scope>
    <source>
        <strain evidence="2 3">JA131</strain>
    </source>
</reference>
<feature type="transmembrane region" description="Helical" evidence="1">
    <location>
        <begin position="935"/>
        <end position="955"/>
    </location>
</feature>
<dbReference type="GO" id="GO:0005886">
    <property type="term" value="C:plasma membrane"/>
    <property type="evidence" value="ECO:0007669"/>
    <property type="project" value="TreeGrafter"/>
</dbReference>
<dbReference type="Proteomes" id="UP000554286">
    <property type="component" value="Unassembled WGS sequence"/>
</dbReference>
<dbReference type="Gene3D" id="3.30.70.1430">
    <property type="entry name" value="Multidrug efflux transporter AcrB pore domain"/>
    <property type="match status" value="2"/>
</dbReference>
<feature type="transmembrane region" description="Helical" evidence="1">
    <location>
        <begin position="457"/>
        <end position="478"/>
    </location>
</feature>
<dbReference type="SUPFAM" id="SSF82866">
    <property type="entry name" value="Multidrug efflux transporter AcrB transmembrane domain"/>
    <property type="match status" value="2"/>
</dbReference>
<evidence type="ECO:0000313" key="3">
    <source>
        <dbReference type="Proteomes" id="UP000554286"/>
    </source>
</evidence>
<dbReference type="InterPro" id="IPR027463">
    <property type="entry name" value="AcrB_DN_DC_subdom"/>
</dbReference>
<feature type="transmembrane region" description="Helical" evidence="1">
    <location>
        <begin position="366"/>
        <end position="391"/>
    </location>
</feature>
<dbReference type="Gene3D" id="3.30.70.1320">
    <property type="entry name" value="Multidrug efflux transporter AcrB pore domain like"/>
    <property type="match status" value="1"/>
</dbReference>
<keyword evidence="1" id="KW-0812">Transmembrane</keyword>
<dbReference type="InterPro" id="IPR001036">
    <property type="entry name" value="Acrflvin-R"/>
</dbReference>
<feature type="transmembrane region" description="Helical" evidence="1">
    <location>
        <begin position="334"/>
        <end position="354"/>
    </location>
</feature>
<dbReference type="PRINTS" id="PR00702">
    <property type="entry name" value="ACRIFLAVINRP"/>
</dbReference>
<sequence>MIAFFARHPTAANLMMIGILVLGLSALPSLQRATFPTLALDQVQVSVVYTGATAEEVEDAICQRLEDAVSGINDLEETTCEATEGLGALTVEMREGADIAIFEADIKTEVDAIDSFPDDAEDPVVQTLGRTDFVASVAITGDMPATHLKGYAEEVKNRMNEAGLGQVDITGFSDRQIRIEVGTETLRRHGLSLADIATLIQRQSQDRPSGRIETRTGEVIVRFADERRSVAAFQNLVIVAGSQGGELRLGDIATITDRFELDEEKVLFNGQRAALLDITKTRAEDTLTVMDRLTTFLEDERARAPGGISLTVTRDSASIVRDRLTMLRDNGIQGLGMVFLMLFLFFSLRFSFWVAMGLPVSFMGGLFLMSVLGLTINMITMVGLLIAVGLLMDDAIVISENIAHHLKRGKDAYSAAVDGAREVMPGVVSSFVTTVCIFGALAFLGGTMGQILRAMPMVLLLVLVVSLVEAFLILPHHLAHSLEKHSEKPLAGWRRRFESGFSWVRERGMGRLVDAAIAWRYLTLGVLLLLFLGSLSLIAGGMVKFRAFPHVDGNIVQAEILMPQGTPLDRTEAVVARVVEAMDEMGTRLSEDLPEATHAAMATQGAAPVGGDLIRNTMTLHAVNSSANESGAHVATVGIDLVDSDMRPGLPSTVISAAWRDAVGEVPDALSLKFGERTIGPGGQDIEIRLRGHDLEALKAASLDLREWLEGYAGVHDVMDDMRPGKPEARLRLRDGASALGIRADTVAQQIAAAFQGVTVDEIQVGDEAYEIDVRFTEADRDSLADLDGFMVTTEAGETIPLPNVAVIDNARGWARINRVDGWRTITVIGDVDDAVANASQIVADTRATFLPRLLERHPDVHPDVEGQAAEVAETMGTMRRNMLVGLVGVFLLLSFQFRSYVEPITVMVAIPMALIGAILGHLAQGLEMSMPSMIGLASLAGVVVNDSILLVMFIKQHRLNGGSATEAAAQAARERFRPILLTSLTTIMGLTPLLAETSLQAQVMIPLATSLAFGLTSATVLALVLVPVVYVILDDLGLTRRVRPEDVGAAGNRGAAAAVTPRPSEG</sequence>
<dbReference type="GO" id="GO:0042910">
    <property type="term" value="F:xenobiotic transmembrane transporter activity"/>
    <property type="evidence" value="ECO:0007669"/>
    <property type="project" value="TreeGrafter"/>
</dbReference>